<dbReference type="NCBIfam" id="NF006689">
    <property type="entry name" value="PRK09237.1"/>
    <property type="match status" value="1"/>
</dbReference>
<feature type="binding site" description="via carbamate group" evidence="1">
    <location>
        <position position="164"/>
    </location>
    <ligand>
        <name>Zn(2+)</name>
        <dbReference type="ChEBI" id="CHEBI:29105"/>
        <label>1</label>
    </ligand>
</feature>
<feature type="domain" description="Amidohydrolase-related" evidence="4">
    <location>
        <begin position="59"/>
        <end position="341"/>
    </location>
</feature>
<evidence type="ECO:0000256" key="3">
    <source>
        <dbReference type="PIRSR" id="PIRSR039004-3"/>
    </source>
</evidence>
<accession>A0A6J4VA39</accession>
<dbReference type="Pfam" id="PF01979">
    <property type="entry name" value="Amidohydro_1"/>
    <property type="match status" value="1"/>
</dbReference>
<feature type="binding site" evidence="1">
    <location>
        <position position="70"/>
    </location>
    <ligand>
        <name>Zn(2+)</name>
        <dbReference type="ChEBI" id="CHEBI:29105"/>
        <label>1</label>
    </ligand>
</feature>
<dbReference type="GO" id="GO:0016810">
    <property type="term" value="F:hydrolase activity, acting on carbon-nitrogen (but not peptide) bonds"/>
    <property type="evidence" value="ECO:0007669"/>
    <property type="project" value="InterPro"/>
</dbReference>
<evidence type="ECO:0000256" key="2">
    <source>
        <dbReference type="PIRSR" id="PIRSR039004-2"/>
    </source>
</evidence>
<keyword evidence="1" id="KW-0862">Zinc</keyword>
<feature type="binding site" evidence="1">
    <location>
        <position position="68"/>
    </location>
    <ligand>
        <name>Zn(2+)</name>
        <dbReference type="ChEBI" id="CHEBI:29105"/>
        <label>1</label>
    </ligand>
</feature>
<name>A0A6J4VA39_9BACT</name>
<feature type="site" description="Transition state stabilizer" evidence="3">
    <location>
        <position position="166"/>
    </location>
</feature>
<dbReference type="AlphaFoldDB" id="A0A6J4VA39"/>
<dbReference type="InterPro" id="IPR011059">
    <property type="entry name" value="Metal-dep_hydrolase_composite"/>
</dbReference>
<dbReference type="SUPFAM" id="SSF51338">
    <property type="entry name" value="Composite domain of metallo-dependent hydrolases"/>
    <property type="match status" value="1"/>
</dbReference>
<organism evidence="5">
    <name type="scientific">uncultured Thermomicrobiales bacterium</name>
    <dbReference type="NCBI Taxonomy" id="1645740"/>
    <lineage>
        <taxon>Bacteria</taxon>
        <taxon>Pseudomonadati</taxon>
        <taxon>Thermomicrobiota</taxon>
        <taxon>Thermomicrobia</taxon>
        <taxon>Thermomicrobiales</taxon>
        <taxon>environmental samples</taxon>
    </lineage>
</organism>
<dbReference type="GO" id="GO:0019213">
    <property type="term" value="F:deacetylase activity"/>
    <property type="evidence" value="ECO:0007669"/>
    <property type="project" value="InterPro"/>
</dbReference>
<dbReference type="InterPro" id="IPR006680">
    <property type="entry name" value="Amidohydro-rel"/>
</dbReference>
<dbReference type="EMBL" id="CADCWN010000168">
    <property type="protein sequence ID" value="CAA9573096.1"/>
    <property type="molecule type" value="Genomic_DNA"/>
</dbReference>
<proteinExistence type="predicted"/>
<evidence type="ECO:0000256" key="1">
    <source>
        <dbReference type="PIRSR" id="PIRSR039004-1"/>
    </source>
</evidence>
<feature type="binding site" evidence="1">
    <location>
        <position position="280"/>
    </location>
    <ligand>
        <name>Zn(2+)</name>
        <dbReference type="ChEBI" id="CHEBI:29105"/>
        <label>1</label>
    </ligand>
</feature>
<feature type="binding site" description="via carbamate group" evidence="1">
    <location>
        <position position="164"/>
    </location>
    <ligand>
        <name>Zn(2+)</name>
        <dbReference type="ChEBI" id="CHEBI:29105"/>
        <label>2</label>
    </ligand>
</feature>
<dbReference type="GO" id="GO:0046872">
    <property type="term" value="F:metal ion binding"/>
    <property type="evidence" value="ECO:0007669"/>
    <property type="project" value="UniProtKB-KW"/>
</dbReference>
<evidence type="ECO:0000259" key="4">
    <source>
        <dbReference type="Pfam" id="PF01979"/>
    </source>
</evidence>
<reference evidence="5" key="1">
    <citation type="submission" date="2020-02" db="EMBL/GenBank/DDBJ databases">
        <authorList>
            <person name="Meier V. D."/>
        </authorList>
    </citation>
    <scope>NUCLEOTIDE SEQUENCE</scope>
    <source>
        <strain evidence="5">AVDCRST_MAG18</strain>
    </source>
</reference>
<dbReference type="PIRSF" id="PIRSF039004">
    <property type="entry name" value="ADE_EF_0837"/>
    <property type="match status" value="1"/>
</dbReference>
<feature type="binding site" evidence="1">
    <location>
        <position position="220"/>
    </location>
    <ligand>
        <name>Zn(2+)</name>
        <dbReference type="ChEBI" id="CHEBI:29105"/>
        <label>2</label>
    </ligand>
</feature>
<dbReference type="Gene3D" id="3.20.20.140">
    <property type="entry name" value="Metal-dependent hydrolases"/>
    <property type="match status" value="1"/>
</dbReference>
<keyword evidence="1" id="KW-0479">Metal-binding</keyword>
<evidence type="ECO:0000313" key="5">
    <source>
        <dbReference type="EMBL" id="CAA9573096.1"/>
    </source>
</evidence>
<keyword evidence="5" id="KW-0378">Hydrolase</keyword>
<sequence length="404" mass="43924">MTHQLARYDLLITGGEVLDPAAGLTGKLDVAIAEGRIAAVEPSIDPGRADRVIDARGQIVTPGLVDLHTHIYWGVTYWGIEADPVAARTGVTTWLDVGSAGAYTFPGFRRYIAEPNRARTFCLLNLASIGLVAPSWEFQNPNHWDVDLAEKIVNENRDLILGIKARIDPETTRGVGIAPLERARELADRVGLPLMIHFGNGTPTLDEILPLTRPGDILTHCFRGGDNAVAKAGQPVRPDIKRLHEAGLILDIGHGTGSFSYATTEAALADGFLPDVISSDIHQMAVQGPMFDLPVTLSKFLNLGMSLPDVIERATGRAAAAMGRPDLGTITPGSVADVALFRVEEGDYTFYDIQMEPRKGTKLLVNTLTLLDGEELPRLPERERMIWATLPPQQEGKQRRPEQG</sequence>
<dbReference type="InterPro" id="IPR020043">
    <property type="entry name" value="Deacetylase_Atu3266-like"/>
</dbReference>
<dbReference type="InterPro" id="IPR032466">
    <property type="entry name" value="Metal_Hydrolase"/>
</dbReference>
<dbReference type="SUPFAM" id="SSF51556">
    <property type="entry name" value="Metallo-dependent hydrolases"/>
    <property type="match status" value="1"/>
</dbReference>
<gene>
    <name evidence="5" type="ORF">AVDCRST_MAG18-2211</name>
</gene>
<feature type="modified residue" description="N6-carboxylysine" evidence="2">
    <location>
        <position position="164"/>
    </location>
</feature>
<dbReference type="PANTHER" id="PTHR42717">
    <property type="entry name" value="DIHYDROOROTASE-RELATED"/>
    <property type="match status" value="1"/>
</dbReference>
<dbReference type="Gene3D" id="2.30.40.10">
    <property type="entry name" value="Urease, subunit C, domain 1"/>
    <property type="match status" value="1"/>
</dbReference>
<protein>
    <submittedName>
        <fullName evidence="5">Amidohydrolase</fullName>
    </submittedName>
</protein>
<dbReference type="PANTHER" id="PTHR42717:SF1">
    <property type="entry name" value="IMIDAZOLONEPROPIONASE AND RELATED AMIDOHYDROLASES"/>
    <property type="match status" value="1"/>
</dbReference>
<feature type="binding site" evidence="1">
    <location>
        <position position="197"/>
    </location>
    <ligand>
        <name>Zn(2+)</name>
        <dbReference type="ChEBI" id="CHEBI:29105"/>
        <label>2</label>
    </ligand>
</feature>